<dbReference type="Proteomes" id="UP000692954">
    <property type="component" value="Unassembled WGS sequence"/>
</dbReference>
<keyword evidence="2" id="KW-1185">Reference proteome</keyword>
<gene>
    <name evidence="1" type="ORF">PSON_ATCC_30995.1.T0760058</name>
</gene>
<evidence type="ECO:0000313" key="1">
    <source>
        <dbReference type="EMBL" id="CAD8101557.1"/>
    </source>
</evidence>
<comment type="caution">
    <text evidence="1">The sequence shown here is derived from an EMBL/GenBank/DDBJ whole genome shotgun (WGS) entry which is preliminary data.</text>
</comment>
<proteinExistence type="predicted"/>
<dbReference type="AlphaFoldDB" id="A0A8S1PEK3"/>
<sequence>MQNNRGIMKSIQLKERKLILFFNIQSNHLREVFDKSKMNSQLTCLYCFIFFNKITFFMQDRIIQHAFLKEVTPIKICPKTYLNNRK</sequence>
<name>A0A8S1PEK3_9CILI</name>
<protein>
    <submittedName>
        <fullName evidence="1">Uncharacterized protein</fullName>
    </submittedName>
</protein>
<dbReference type="EMBL" id="CAJJDN010000076">
    <property type="protein sequence ID" value="CAD8101557.1"/>
    <property type="molecule type" value="Genomic_DNA"/>
</dbReference>
<organism evidence="1 2">
    <name type="scientific">Paramecium sonneborni</name>
    <dbReference type="NCBI Taxonomy" id="65129"/>
    <lineage>
        <taxon>Eukaryota</taxon>
        <taxon>Sar</taxon>
        <taxon>Alveolata</taxon>
        <taxon>Ciliophora</taxon>
        <taxon>Intramacronucleata</taxon>
        <taxon>Oligohymenophorea</taxon>
        <taxon>Peniculida</taxon>
        <taxon>Parameciidae</taxon>
        <taxon>Paramecium</taxon>
    </lineage>
</organism>
<evidence type="ECO:0000313" key="2">
    <source>
        <dbReference type="Proteomes" id="UP000692954"/>
    </source>
</evidence>
<reference evidence="1" key="1">
    <citation type="submission" date="2021-01" db="EMBL/GenBank/DDBJ databases">
        <authorList>
            <consortium name="Genoscope - CEA"/>
            <person name="William W."/>
        </authorList>
    </citation>
    <scope>NUCLEOTIDE SEQUENCE</scope>
</reference>
<accession>A0A8S1PEK3</accession>